<protein>
    <recommendedName>
        <fullName evidence="4">DUF1641 domain-containing protein</fullName>
    </recommendedName>
</protein>
<dbReference type="RefSeq" id="WP_109429665.1">
    <property type="nucleotide sequence ID" value="NZ_MPDK01000003.1"/>
</dbReference>
<name>A0A2U3DB24_SULT2</name>
<accession>A0A2U3DB24</accession>
<feature type="region of interest" description="Disordered" evidence="1">
    <location>
        <begin position="194"/>
        <end position="215"/>
    </location>
</feature>
<evidence type="ECO:0000313" key="3">
    <source>
        <dbReference type="Proteomes" id="UP000245380"/>
    </source>
</evidence>
<dbReference type="AlphaFoldDB" id="A0A2U3DB24"/>
<dbReference type="EMBL" id="MPDK01000003">
    <property type="protein sequence ID" value="PWI58474.1"/>
    <property type="molecule type" value="Genomic_DNA"/>
</dbReference>
<gene>
    <name evidence="2" type="ORF">BM613_02825</name>
</gene>
<comment type="caution">
    <text evidence="2">The sequence shown here is derived from an EMBL/GenBank/DDBJ whole genome shotgun (WGS) entry which is preliminary data.</text>
</comment>
<evidence type="ECO:0000313" key="2">
    <source>
        <dbReference type="EMBL" id="PWI58474.1"/>
    </source>
</evidence>
<reference evidence="2 3" key="1">
    <citation type="submission" date="2016-11" db="EMBL/GenBank/DDBJ databases">
        <title>Comparative genomics of Acidibacillus ferroxidans species.</title>
        <authorList>
            <person name="Oliveira G."/>
            <person name="Nunes G."/>
            <person name="Oliveira R."/>
            <person name="Araujo F."/>
            <person name="Salim A."/>
            <person name="Scholte L."/>
            <person name="Morais D."/>
            <person name="Nancucheo I."/>
            <person name="Johnson D.B."/>
            <person name="Grail B."/>
            <person name="Bittencourt J."/>
            <person name="Valadares R."/>
        </authorList>
    </citation>
    <scope>NUCLEOTIDE SEQUENCE [LARGE SCALE GENOMIC DNA]</scope>
    <source>
        <strain evidence="2 3">Y002</strain>
    </source>
</reference>
<dbReference type="OrthoDB" id="2374761at2"/>
<evidence type="ECO:0000256" key="1">
    <source>
        <dbReference type="SAM" id="MobiDB-lite"/>
    </source>
</evidence>
<evidence type="ECO:0008006" key="4">
    <source>
        <dbReference type="Google" id="ProtNLM"/>
    </source>
</evidence>
<feature type="compositionally biased region" description="Polar residues" evidence="1">
    <location>
        <begin position="204"/>
        <end position="215"/>
    </location>
</feature>
<dbReference type="Proteomes" id="UP000245380">
    <property type="component" value="Unassembled WGS sequence"/>
</dbReference>
<dbReference type="InterPro" id="IPR012440">
    <property type="entry name" value="DUF1641"/>
</dbReference>
<keyword evidence="3" id="KW-1185">Reference proteome</keyword>
<dbReference type="Pfam" id="PF07849">
    <property type="entry name" value="DUF1641"/>
    <property type="match status" value="1"/>
</dbReference>
<sequence>MEDVQTGTTSAVDDALLLTLSDADVQESLVAALQKLPKLMELLDTAERSLEFVQAVLQDKESMKGLLAGLDEELGGVNIDKSTVIGLVTLIDKLPKLVRFVSLFEQVADITEAIVTDQESLAQITSSVAQWTDPVRSKVQDGMSIVNEAKQRAAKDRTTVSLFGALKLLKDPTVQRGLRFVNAALAVINERNRDSGSRPAQMRATANTNGVTFNS</sequence>
<proteinExistence type="predicted"/>
<organism evidence="2 3">
    <name type="scientific">Sulfoacidibacillus thermotolerans</name>
    <name type="common">Acidibacillus sulfuroxidans</name>
    <dbReference type="NCBI Taxonomy" id="1765684"/>
    <lineage>
        <taxon>Bacteria</taxon>
        <taxon>Bacillati</taxon>
        <taxon>Bacillota</taxon>
        <taxon>Bacilli</taxon>
        <taxon>Bacillales</taxon>
        <taxon>Alicyclobacillaceae</taxon>
        <taxon>Sulfoacidibacillus</taxon>
    </lineage>
</organism>